<name>A0ABP1DH95_9APHY</name>
<dbReference type="InterPro" id="IPR007250">
    <property type="entry name" value="HSP9_HSP12"/>
</dbReference>
<dbReference type="EMBL" id="OZ037947">
    <property type="protein sequence ID" value="CAL1707222.1"/>
    <property type="molecule type" value="Genomic_DNA"/>
</dbReference>
<evidence type="ECO:0000256" key="2">
    <source>
        <dbReference type="SAM" id="SignalP"/>
    </source>
</evidence>
<keyword evidence="2" id="KW-0732">Signal</keyword>
<organism evidence="3 4">
    <name type="scientific">Somion occarium</name>
    <dbReference type="NCBI Taxonomy" id="3059160"/>
    <lineage>
        <taxon>Eukaryota</taxon>
        <taxon>Fungi</taxon>
        <taxon>Dikarya</taxon>
        <taxon>Basidiomycota</taxon>
        <taxon>Agaricomycotina</taxon>
        <taxon>Agaricomycetes</taxon>
        <taxon>Polyporales</taxon>
        <taxon>Cerrenaceae</taxon>
        <taxon>Somion</taxon>
    </lineage>
</organism>
<accession>A0ABP1DH95</accession>
<evidence type="ECO:0000313" key="3">
    <source>
        <dbReference type="EMBL" id="CAL1707222.1"/>
    </source>
</evidence>
<dbReference type="Pfam" id="PF04119">
    <property type="entry name" value="HSP9_HSP12"/>
    <property type="match status" value="1"/>
</dbReference>
<gene>
    <name evidence="3" type="ORF">GFSPODELE1_LOCUS6264</name>
</gene>
<feature type="chain" id="PRO_5046925178" evidence="2">
    <location>
        <begin position="21"/>
        <end position="141"/>
    </location>
</feature>
<feature type="compositionally biased region" description="Polar residues" evidence="1">
    <location>
        <begin position="95"/>
        <end position="132"/>
    </location>
</feature>
<keyword evidence="4" id="KW-1185">Reference proteome</keyword>
<dbReference type="Proteomes" id="UP001497453">
    <property type="component" value="Chromosome 4"/>
</dbReference>
<evidence type="ECO:0000256" key="1">
    <source>
        <dbReference type="SAM" id="MobiDB-lite"/>
    </source>
</evidence>
<feature type="region of interest" description="Disordered" evidence="1">
    <location>
        <begin position="68"/>
        <end position="141"/>
    </location>
</feature>
<evidence type="ECO:0000313" key="4">
    <source>
        <dbReference type="Proteomes" id="UP001497453"/>
    </source>
</evidence>
<dbReference type="Gene3D" id="6.10.280.100">
    <property type="match status" value="1"/>
</dbReference>
<protein>
    <submittedName>
        <fullName evidence="3">Uncharacterized protein</fullName>
    </submittedName>
</protein>
<proteinExistence type="predicted"/>
<feature type="signal peptide" evidence="2">
    <location>
        <begin position="1"/>
        <end position="20"/>
    </location>
</feature>
<feature type="compositionally biased region" description="Basic and acidic residues" evidence="1">
    <location>
        <begin position="81"/>
        <end position="91"/>
    </location>
</feature>
<sequence>MFIPCPPLLLVLVLVLVGGAGNVYKACPSYPSSSLSSRFPPSSQSYNFHLSYLLIIMSDTGRQSWTDKASAAVKPDSQKTTTEHIGDKFKGNADSAASSAEPQSQKSTGQGITDAFSGNSNETQPSVTQKVKNSLGLGETQ</sequence>
<reference evidence="4" key="1">
    <citation type="submission" date="2024-04" db="EMBL/GenBank/DDBJ databases">
        <authorList>
            <person name="Shaw F."/>
            <person name="Minotto A."/>
        </authorList>
    </citation>
    <scope>NUCLEOTIDE SEQUENCE [LARGE SCALE GENOMIC DNA]</scope>
</reference>